<feature type="compositionally biased region" description="Low complexity" evidence="5">
    <location>
        <begin position="230"/>
        <end position="240"/>
    </location>
</feature>
<evidence type="ECO:0000256" key="2">
    <source>
        <dbReference type="ARBA" id="ARBA00023155"/>
    </source>
</evidence>
<dbReference type="GO" id="GO:0006355">
    <property type="term" value="P:regulation of DNA-templated transcription"/>
    <property type="evidence" value="ECO:0007669"/>
    <property type="project" value="InterPro"/>
</dbReference>
<evidence type="ECO:0000259" key="6">
    <source>
        <dbReference type="PROSITE" id="PS50071"/>
    </source>
</evidence>
<feature type="DNA-binding region" description="Homeobox" evidence="4">
    <location>
        <begin position="98"/>
        <end position="160"/>
    </location>
</feature>
<dbReference type="GO" id="GO:0003677">
    <property type="term" value="F:DNA binding"/>
    <property type="evidence" value="ECO:0007669"/>
    <property type="project" value="UniProtKB-UniRule"/>
</dbReference>
<dbReference type="Gene3D" id="1.10.10.60">
    <property type="entry name" value="Homeodomain-like"/>
    <property type="match status" value="1"/>
</dbReference>
<dbReference type="EMBL" id="FN649760">
    <property type="protein sequence ID" value="CBJ31259.1"/>
    <property type="molecule type" value="Genomic_DNA"/>
</dbReference>
<keyword evidence="1 4" id="KW-0238">DNA-binding</keyword>
<feature type="domain" description="Homeobox" evidence="6">
    <location>
        <begin position="96"/>
        <end position="159"/>
    </location>
</feature>
<dbReference type="InterPro" id="IPR001356">
    <property type="entry name" value="HD"/>
</dbReference>
<keyword evidence="2 4" id="KW-0371">Homeobox</keyword>
<dbReference type="InterPro" id="IPR050224">
    <property type="entry name" value="TALE_homeobox"/>
</dbReference>
<dbReference type="STRING" id="2880.D7FSW8"/>
<dbReference type="GO" id="GO:0005634">
    <property type="term" value="C:nucleus"/>
    <property type="evidence" value="ECO:0007669"/>
    <property type="project" value="UniProtKB-SubCell"/>
</dbReference>
<feature type="region of interest" description="Disordered" evidence="5">
    <location>
        <begin position="159"/>
        <end position="259"/>
    </location>
</feature>
<feature type="compositionally biased region" description="Basic and acidic residues" evidence="5">
    <location>
        <begin position="167"/>
        <end position="182"/>
    </location>
</feature>
<evidence type="ECO:0000256" key="5">
    <source>
        <dbReference type="SAM" id="MobiDB-lite"/>
    </source>
</evidence>
<reference evidence="7 8" key="1">
    <citation type="journal article" date="2010" name="Nature">
        <title>The Ectocarpus genome and the independent evolution of multicellularity in brown algae.</title>
        <authorList>
            <person name="Cock J.M."/>
            <person name="Sterck L."/>
            <person name="Rouze P."/>
            <person name="Scornet D."/>
            <person name="Allen A.E."/>
            <person name="Amoutzias G."/>
            <person name="Anthouard V."/>
            <person name="Artiguenave F."/>
            <person name="Aury J.M."/>
            <person name="Badger J.H."/>
            <person name="Beszteri B."/>
            <person name="Billiau K."/>
            <person name="Bonnet E."/>
            <person name="Bothwell J.H."/>
            <person name="Bowler C."/>
            <person name="Boyen C."/>
            <person name="Brownlee C."/>
            <person name="Carrano C.J."/>
            <person name="Charrier B."/>
            <person name="Cho G.Y."/>
            <person name="Coelho S.M."/>
            <person name="Collen J."/>
            <person name="Corre E."/>
            <person name="Da Silva C."/>
            <person name="Delage L."/>
            <person name="Delaroque N."/>
            <person name="Dittami S.M."/>
            <person name="Doulbeau S."/>
            <person name="Elias M."/>
            <person name="Farnham G."/>
            <person name="Gachon C.M."/>
            <person name="Gschloessl B."/>
            <person name="Heesch S."/>
            <person name="Jabbari K."/>
            <person name="Jubin C."/>
            <person name="Kawai H."/>
            <person name="Kimura K."/>
            <person name="Kloareg B."/>
            <person name="Kupper F.C."/>
            <person name="Lang D."/>
            <person name="Le Bail A."/>
            <person name="Leblanc C."/>
            <person name="Lerouge P."/>
            <person name="Lohr M."/>
            <person name="Lopez P.J."/>
            <person name="Martens C."/>
            <person name="Maumus F."/>
            <person name="Michel G."/>
            <person name="Miranda-Saavedra D."/>
            <person name="Morales J."/>
            <person name="Moreau H."/>
            <person name="Motomura T."/>
            <person name="Nagasato C."/>
            <person name="Napoli C.A."/>
            <person name="Nelson D.R."/>
            <person name="Nyvall-Collen P."/>
            <person name="Peters A.F."/>
            <person name="Pommier C."/>
            <person name="Potin P."/>
            <person name="Poulain J."/>
            <person name="Quesneville H."/>
            <person name="Read B."/>
            <person name="Rensing S.A."/>
            <person name="Ritter A."/>
            <person name="Rousvoal S."/>
            <person name="Samanta M."/>
            <person name="Samson G."/>
            <person name="Schroeder D.C."/>
            <person name="Segurens B."/>
            <person name="Strittmatter M."/>
            <person name="Tonon T."/>
            <person name="Tregear J.W."/>
            <person name="Valentin K."/>
            <person name="von Dassow P."/>
            <person name="Yamagishi T."/>
            <person name="Van de Peer Y."/>
            <person name="Wincker P."/>
        </authorList>
    </citation>
    <scope>NUCLEOTIDE SEQUENCE [LARGE SCALE GENOMIC DNA]</scope>
    <source>
        <strain evidence="8">Ec32 / CCAP1310/4</strain>
    </source>
</reference>
<evidence type="ECO:0000256" key="4">
    <source>
        <dbReference type="PROSITE-ProRule" id="PRU00108"/>
    </source>
</evidence>
<name>D7FSW8_ECTSI</name>
<feature type="region of interest" description="Disordered" evidence="5">
    <location>
        <begin position="40"/>
        <end position="104"/>
    </location>
</feature>
<keyword evidence="3 4" id="KW-0539">Nucleus</keyword>
<dbReference type="eggNOG" id="KOG0773">
    <property type="taxonomic scope" value="Eukaryota"/>
</dbReference>
<protein>
    <recommendedName>
        <fullName evidence="6">Homeobox domain-containing protein</fullName>
    </recommendedName>
</protein>
<dbReference type="Pfam" id="PF05920">
    <property type="entry name" value="Homeobox_KN"/>
    <property type="match status" value="1"/>
</dbReference>
<evidence type="ECO:0000256" key="3">
    <source>
        <dbReference type="ARBA" id="ARBA00023242"/>
    </source>
</evidence>
<comment type="subcellular location">
    <subcellularLocation>
        <location evidence="4">Nucleus</location>
    </subcellularLocation>
</comment>
<evidence type="ECO:0000313" key="8">
    <source>
        <dbReference type="Proteomes" id="UP000002630"/>
    </source>
</evidence>
<accession>D7FSW8</accession>
<evidence type="ECO:0000256" key="1">
    <source>
        <dbReference type="ARBA" id="ARBA00023125"/>
    </source>
</evidence>
<dbReference type="PANTHER" id="PTHR11850">
    <property type="entry name" value="HOMEOBOX PROTEIN TRANSCRIPTION FACTORS"/>
    <property type="match status" value="1"/>
</dbReference>
<organism evidence="7 8">
    <name type="scientific">Ectocarpus siliculosus</name>
    <name type="common">Brown alga</name>
    <name type="synonym">Conferva siliculosa</name>
    <dbReference type="NCBI Taxonomy" id="2880"/>
    <lineage>
        <taxon>Eukaryota</taxon>
        <taxon>Sar</taxon>
        <taxon>Stramenopiles</taxon>
        <taxon>Ochrophyta</taxon>
        <taxon>PX clade</taxon>
        <taxon>Phaeophyceae</taxon>
        <taxon>Ectocarpales</taxon>
        <taxon>Ectocarpaceae</taxon>
        <taxon>Ectocarpus</taxon>
    </lineage>
</organism>
<dbReference type="InterPro" id="IPR009057">
    <property type="entry name" value="Homeodomain-like_sf"/>
</dbReference>
<dbReference type="SMART" id="SM00389">
    <property type="entry name" value="HOX"/>
    <property type="match status" value="1"/>
</dbReference>
<keyword evidence="8" id="KW-1185">Reference proteome</keyword>
<dbReference type="SUPFAM" id="SSF46689">
    <property type="entry name" value="Homeodomain-like"/>
    <property type="match status" value="1"/>
</dbReference>
<dbReference type="InParanoid" id="D7FSW8"/>
<gene>
    <name evidence="7" type="ORF">Esi_0241_0015</name>
</gene>
<dbReference type="Proteomes" id="UP000002630">
    <property type="component" value="Unassembled WGS sequence"/>
</dbReference>
<dbReference type="AlphaFoldDB" id="D7FSW8"/>
<dbReference type="OrthoDB" id="10056939at2759"/>
<evidence type="ECO:0000313" key="7">
    <source>
        <dbReference type="EMBL" id="CBJ31259.1"/>
    </source>
</evidence>
<dbReference type="InterPro" id="IPR008422">
    <property type="entry name" value="KN_HD"/>
</dbReference>
<dbReference type="PROSITE" id="PS50071">
    <property type="entry name" value="HOMEOBOX_2"/>
    <property type="match status" value="1"/>
</dbReference>
<dbReference type="CDD" id="cd00086">
    <property type="entry name" value="homeodomain"/>
    <property type="match status" value="1"/>
</dbReference>
<sequence length="259" mass="28179">MLCDDIRAACRLGTTTKPGAGVAGKQSKLSCWATVQGIGVPKKAVVPPPSEALSDGEKNDDPPSLPRPASGSTVGSGSGEGDDQEDGNGDDHETSISRKRVFSKYDEETTSILTEWFLAHKRWPYPASKEKNELAEKTNLTTLQISNWFTNKRKRHWTPVIKKRTRSPRDFFEDPSPVEKKLPLPQEQQEERQRPSQPPPQQSPPQSQQQRGIGLGGANSFALADTGQHGRNNGNGNSSGTQAARQAANMDPSIRKDGG</sequence>
<proteinExistence type="predicted"/>